<dbReference type="Gene3D" id="2.40.260.10">
    <property type="entry name" value="Sortase"/>
    <property type="match status" value="1"/>
</dbReference>
<evidence type="ECO:0000313" key="2">
    <source>
        <dbReference type="EMBL" id="PIP68690.1"/>
    </source>
</evidence>
<organism evidence="2 3">
    <name type="scientific">Candidatus Nomurabacteria bacterium CG22_combo_CG10-13_8_21_14_all_32_8</name>
    <dbReference type="NCBI Taxonomy" id="1974732"/>
    <lineage>
        <taxon>Bacteria</taxon>
        <taxon>Candidatus Nomuraibacteriota</taxon>
    </lineage>
</organism>
<evidence type="ECO:0000313" key="3">
    <source>
        <dbReference type="Proteomes" id="UP000229176"/>
    </source>
</evidence>
<dbReference type="SUPFAM" id="SSF63817">
    <property type="entry name" value="Sortase"/>
    <property type="match status" value="1"/>
</dbReference>
<name>A0A2H0CH57_9BACT</name>
<proteinExistence type="predicted"/>
<evidence type="ECO:0008006" key="4">
    <source>
        <dbReference type="Google" id="ProtNLM"/>
    </source>
</evidence>
<keyword evidence="1" id="KW-0378">Hydrolase</keyword>
<dbReference type="InterPro" id="IPR005754">
    <property type="entry name" value="Sortase"/>
</dbReference>
<dbReference type="Proteomes" id="UP000229176">
    <property type="component" value="Unassembled WGS sequence"/>
</dbReference>
<evidence type="ECO:0000256" key="1">
    <source>
        <dbReference type="ARBA" id="ARBA00022801"/>
    </source>
</evidence>
<reference evidence="2 3" key="1">
    <citation type="submission" date="2017-09" db="EMBL/GenBank/DDBJ databases">
        <title>Depth-based differentiation of microbial function through sediment-hosted aquifers and enrichment of novel symbionts in the deep terrestrial subsurface.</title>
        <authorList>
            <person name="Probst A.J."/>
            <person name="Ladd B."/>
            <person name="Jarett J.K."/>
            <person name="Geller-Mcgrath D.E."/>
            <person name="Sieber C.M."/>
            <person name="Emerson J.B."/>
            <person name="Anantharaman K."/>
            <person name="Thomas B.C."/>
            <person name="Malmstrom R."/>
            <person name="Stieglmeier M."/>
            <person name="Klingl A."/>
            <person name="Woyke T."/>
            <person name="Ryan C.M."/>
            <person name="Banfield J.F."/>
        </authorList>
    </citation>
    <scope>NUCLEOTIDE SEQUENCE [LARGE SCALE GENOMIC DNA]</scope>
    <source>
        <strain evidence="2">CG22_combo_CG10-13_8_21_14_all_32_8</strain>
    </source>
</reference>
<dbReference type="InterPro" id="IPR023365">
    <property type="entry name" value="Sortase_dom-sf"/>
</dbReference>
<dbReference type="EMBL" id="PCTI01000059">
    <property type="protein sequence ID" value="PIP68690.1"/>
    <property type="molecule type" value="Genomic_DNA"/>
</dbReference>
<accession>A0A2H0CH57</accession>
<sequence length="211" mass="24507">MKVNLKKISRMLLFGSLFSFILASLLSGYPILAFAWNTAFPLTSTKLSEILSRPINTATLKVDDIDEYKLPEKDLSLSEINSVSIDKIRVNTRIIEQPQENFEDALRLGVWRTPNFGTPLDRDKPIILVAHRFGYLNWDQAYRIKNSFYNLPNLEAGDQIEIIWDQRKFSYEVYQKDEGLSVSHFNADLILYTCKFLESDIRIFIYAKLIQ</sequence>
<comment type="caution">
    <text evidence="2">The sequence shown here is derived from an EMBL/GenBank/DDBJ whole genome shotgun (WGS) entry which is preliminary data.</text>
</comment>
<dbReference type="Pfam" id="PF04203">
    <property type="entry name" value="Sortase"/>
    <property type="match status" value="1"/>
</dbReference>
<dbReference type="GO" id="GO:0016787">
    <property type="term" value="F:hydrolase activity"/>
    <property type="evidence" value="ECO:0007669"/>
    <property type="project" value="UniProtKB-KW"/>
</dbReference>
<protein>
    <recommendedName>
        <fullName evidence="4">Sortase</fullName>
    </recommendedName>
</protein>
<gene>
    <name evidence="2" type="ORF">COW91_03480</name>
</gene>
<dbReference type="AlphaFoldDB" id="A0A2H0CH57"/>